<reference evidence="1" key="1">
    <citation type="submission" date="2021-03" db="EMBL/GenBank/DDBJ databases">
        <authorList>
            <person name="Lu T."/>
            <person name="Wang Q."/>
            <person name="Han X."/>
        </authorList>
    </citation>
    <scope>NUCLEOTIDE SEQUENCE</scope>
    <source>
        <strain evidence="1">WQ 2009</strain>
    </source>
</reference>
<evidence type="ECO:0008006" key="3">
    <source>
        <dbReference type="Google" id="ProtNLM"/>
    </source>
</evidence>
<protein>
    <recommendedName>
        <fullName evidence="3">Bacteriocin</fullName>
    </recommendedName>
</protein>
<dbReference type="AlphaFoldDB" id="A0A8T4HCF5"/>
<proteinExistence type="predicted"/>
<name>A0A8T4HCF5_9SPHI</name>
<dbReference type="Proteomes" id="UP000679691">
    <property type="component" value="Unassembled WGS sequence"/>
</dbReference>
<evidence type="ECO:0000313" key="2">
    <source>
        <dbReference type="Proteomes" id="UP000679691"/>
    </source>
</evidence>
<gene>
    <name evidence="1" type="ORF">J5U18_09545</name>
</gene>
<comment type="caution">
    <text evidence="1">The sequence shown here is derived from an EMBL/GenBank/DDBJ whole genome shotgun (WGS) entry which is preliminary data.</text>
</comment>
<dbReference type="EMBL" id="JAGKSB010000010">
    <property type="protein sequence ID" value="MBP3943806.1"/>
    <property type="molecule type" value="Genomic_DNA"/>
</dbReference>
<sequence>MNNIDNNQFILLSENELINIDAGGFWGDVGYVVGYIAGKFAKAQELELDGIGGPTARHT</sequence>
<evidence type="ECO:0000313" key="1">
    <source>
        <dbReference type="EMBL" id="MBP3943806.1"/>
    </source>
</evidence>
<dbReference type="RefSeq" id="WP_353547306.1">
    <property type="nucleotide sequence ID" value="NZ_JAGKSB010000010.1"/>
</dbReference>
<keyword evidence="2" id="KW-1185">Reference proteome</keyword>
<organism evidence="1 2">
    <name type="scientific">Rhinopithecimicrobium faecis</name>
    <dbReference type="NCBI Taxonomy" id="2820698"/>
    <lineage>
        <taxon>Bacteria</taxon>
        <taxon>Pseudomonadati</taxon>
        <taxon>Bacteroidota</taxon>
        <taxon>Sphingobacteriia</taxon>
        <taxon>Sphingobacteriales</taxon>
        <taxon>Sphingobacteriaceae</taxon>
        <taxon>Rhinopithecimicrobium</taxon>
    </lineage>
</organism>
<accession>A0A8T4HCF5</accession>